<feature type="transmembrane region" description="Helical" evidence="5">
    <location>
        <begin position="215"/>
        <end position="232"/>
    </location>
</feature>
<proteinExistence type="inferred from homology"/>
<organism evidence="6 7">
    <name type="scientific">Persicobacter psychrovividus</name>
    <dbReference type="NCBI Taxonomy" id="387638"/>
    <lineage>
        <taxon>Bacteria</taxon>
        <taxon>Pseudomonadati</taxon>
        <taxon>Bacteroidota</taxon>
        <taxon>Cytophagia</taxon>
        <taxon>Cytophagales</taxon>
        <taxon>Persicobacteraceae</taxon>
        <taxon>Persicobacter</taxon>
    </lineage>
</organism>
<evidence type="ECO:0000256" key="4">
    <source>
        <dbReference type="ARBA" id="ARBA00023136"/>
    </source>
</evidence>
<dbReference type="Pfam" id="PF00902">
    <property type="entry name" value="TatC"/>
    <property type="match status" value="1"/>
</dbReference>
<feature type="transmembrane region" description="Helical" evidence="5">
    <location>
        <begin position="238"/>
        <end position="258"/>
    </location>
</feature>
<dbReference type="PANTHER" id="PTHR30371:SF0">
    <property type="entry name" value="SEC-INDEPENDENT PROTEIN TRANSLOCASE PROTEIN TATC, CHLOROPLASTIC-RELATED"/>
    <property type="match status" value="1"/>
</dbReference>
<gene>
    <name evidence="5 6" type="primary">tatC</name>
    <name evidence="6" type="ORF">PEPS_25970</name>
</gene>
<evidence type="ECO:0000256" key="5">
    <source>
        <dbReference type="HAMAP-Rule" id="MF_00902"/>
    </source>
</evidence>
<reference evidence="6 7" key="1">
    <citation type="submission" date="2021-12" db="EMBL/GenBank/DDBJ databases">
        <title>Genome sequencing of bacteria with rrn-lacking chromosome and rrn-plasmid.</title>
        <authorList>
            <person name="Anda M."/>
            <person name="Iwasaki W."/>
        </authorList>
    </citation>
    <scope>NUCLEOTIDE SEQUENCE [LARGE SCALE GENOMIC DNA]</scope>
    <source>
        <strain evidence="6 7">NBRC 101262</strain>
    </source>
</reference>
<dbReference type="PANTHER" id="PTHR30371">
    <property type="entry name" value="SEC-INDEPENDENT PROTEIN TRANSLOCASE PROTEIN TATC"/>
    <property type="match status" value="1"/>
</dbReference>
<protein>
    <recommendedName>
        <fullName evidence="5">Sec-independent protein translocase protein TatC</fullName>
    </recommendedName>
</protein>
<evidence type="ECO:0000313" key="6">
    <source>
        <dbReference type="EMBL" id="BDD00317.1"/>
    </source>
</evidence>
<evidence type="ECO:0000256" key="2">
    <source>
        <dbReference type="ARBA" id="ARBA00022692"/>
    </source>
</evidence>
<evidence type="ECO:0000313" key="7">
    <source>
        <dbReference type="Proteomes" id="UP001354989"/>
    </source>
</evidence>
<name>A0ABM7VH55_9BACT</name>
<feature type="transmembrane region" description="Helical" evidence="5">
    <location>
        <begin position="176"/>
        <end position="203"/>
    </location>
</feature>
<keyword evidence="5" id="KW-0811">Translocation</keyword>
<comment type="similarity">
    <text evidence="5">Belongs to the TatC family.</text>
</comment>
<feature type="transmembrane region" description="Helical" evidence="5">
    <location>
        <begin position="21"/>
        <end position="43"/>
    </location>
</feature>
<keyword evidence="5" id="KW-0653">Protein transport</keyword>
<comment type="subunit">
    <text evidence="5">Forms a complex with TatA.</text>
</comment>
<feature type="transmembrane region" description="Helical" evidence="5">
    <location>
        <begin position="92"/>
        <end position="113"/>
    </location>
</feature>
<dbReference type="RefSeq" id="WP_338397263.1">
    <property type="nucleotide sequence ID" value="NZ_AP025292.1"/>
</dbReference>
<accession>A0ABM7VH55</accession>
<keyword evidence="3 5" id="KW-1133">Transmembrane helix</keyword>
<sequence>MSIKQEQDMTFLDHLEELRWHLIRAFASIFVFTVVAFLSKTILFHDIILAPSRSDFWTYRMFCEFGKLVGSDALCIEKLPFILQSRQVTGQFMMHIQSSFVVGIILAFPYAFWEIWRFIKPGLHKTEQRAARGAVFFVSILFLTGVMFGYFVVTPISLNFLANYQIDPSILNEFDIVSYVGTITMIILACALLFQLPVVIYFLTQAGVVNSQMLIAYRKHALIVFLIIAAIMTPPDVMSQIMLTIPLGFLYEISIVIAKRIDKRKQLEELALIAEEEEYRQQQAAERKNISGPLDQMED</sequence>
<dbReference type="PRINTS" id="PR01840">
    <property type="entry name" value="TATCFAMILY"/>
</dbReference>
<comment type="subcellular location">
    <subcellularLocation>
        <location evidence="5">Cell membrane</location>
        <topology evidence="5">Multi-pass membrane protein</topology>
    </subcellularLocation>
    <subcellularLocation>
        <location evidence="1">Membrane</location>
        <topology evidence="1">Multi-pass membrane protein</topology>
    </subcellularLocation>
</comment>
<keyword evidence="7" id="KW-1185">Reference proteome</keyword>
<keyword evidence="5" id="KW-1003">Cell membrane</keyword>
<evidence type="ECO:0000256" key="1">
    <source>
        <dbReference type="ARBA" id="ARBA00004141"/>
    </source>
</evidence>
<evidence type="ECO:0000256" key="3">
    <source>
        <dbReference type="ARBA" id="ARBA00022989"/>
    </source>
</evidence>
<keyword evidence="2 5" id="KW-0812">Transmembrane</keyword>
<feature type="transmembrane region" description="Helical" evidence="5">
    <location>
        <begin position="134"/>
        <end position="156"/>
    </location>
</feature>
<comment type="function">
    <text evidence="5">Part of the twin-arginine translocation (Tat) system that transports large folded proteins containing a characteristic twin-arginine motif in their signal peptide across membranes.</text>
</comment>
<dbReference type="HAMAP" id="MF_00902">
    <property type="entry name" value="TatC"/>
    <property type="match status" value="1"/>
</dbReference>
<keyword evidence="5" id="KW-0813">Transport</keyword>
<dbReference type="InterPro" id="IPR002033">
    <property type="entry name" value="TatC"/>
</dbReference>
<dbReference type="EMBL" id="AP025292">
    <property type="protein sequence ID" value="BDD00317.1"/>
    <property type="molecule type" value="Genomic_DNA"/>
</dbReference>
<dbReference type="NCBIfam" id="TIGR00945">
    <property type="entry name" value="tatC"/>
    <property type="match status" value="1"/>
</dbReference>
<keyword evidence="4 5" id="KW-0472">Membrane</keyword>
<dbReference type="Proteomes" id="UP001354989">
    <property type="component" value="Chromosome"/>
</dbReference>